<keyword evidence="3" id="KW-1185">Reference proteome</keyword>
<accession>A0ABN3JI36</accession>
<evidence type="ECO:0000313" key="3">
    <source>
        <dbReference type="Proteomes" id="UP001500460"/>
    </source>
</evidence>
<dbReference type="EMBL" id="BAAATK010000009">
    <property type="protein sequence ID" value="GAA2431041.1"/>
    <property type="molecule type" value="Genomic_DNA"/>
</dbReference>
<comment type="caution">
    <text evidence="2">The sequence shown here is derived from an EMBL/GenBank/DDBJ whole genome shotgun (WGS) entry which is preliminary data.</text>
</comment>
<sequence length="311" mass="34987">MTTGWLMLAVGDKRQHGGNDGYDDNPRYHYSWDSTVPNHARVAVGDVIALWDKNELIGVSVIHGIDTGTATKTLYFCPECKRADFKRRSRLTPACRCNQCGALFDTPGRKTKTVTTYRSRHGINWIPGRGLLTGAELRALCDSPDSQLSMRPFRWERLRDALFEVIGEELPLELEEDEPTTPIPGGHKVAKVRVRLGQEAFRKRLLREQGERCAMTGAAPAAVLEAAHLYSYAESGEHHDYGGLLLRRDIHRLFDSGKITVDPASDLIDVDPSLRAYPLYAQLHGQPLAVQLRPEHRVWLQAHWLSKRSST</sequence>
<reference evidence="2 3" key="1">
    <citation type="journal article" date="2019" name="Int. J. Syst. Evol. Microbiol.">
        <title>The Global Catalogue of Microorganisms (GCM) 10K type strain sequencing project: providing services to taxonomists for standard genome sequencing and annotation.</title>
        <authorList>
            <consortium name="The Broad Institute Genomics Platform"/>
            <consortium name="The Broad Institute Genome Sequencing Center for Infectious Disease"/>
            <person name="Wu L."/>
            <person name="Ma J."/>
        </authorList>
    </citation>
    <scope>NUCLEOTIDE SEQUENCE [LARGE SCALE GENOMIC DNA]</scope>
    <source>
        <strain evidence="2 3">JCM 6922</strain>
    </source>
</reference>
<dbReference type="RefSeq" id="WP_344601646.1">
    <property type="nucleotide sequence ID" value="NZ_BAAATK010000009.1"/>
</dbReference>
<gene>
    <name evidence="2" type="ORF">GCM10010421_19320</name>
</gene>
<name>A0ABN3JI36_9ACTN</name>
<evidence type="ECO:0000313" key="2">
    <source>
        <dbReference type="EMBL" id="GAA2431041.1"/>
    </source>
</evidence>
<organism evidence="2 3">
    <name type="scientific">Streptomyces glaucus</name>
    <dbReference type="NCBI Taxonomy" id="284029"/>
    <lineage>
        <taxon>Bacteria</taxon>
        <taxon>Bacillati</taxon>
        <taxon>Actinomycetota</taxon>
        <taxon>Actinomycetes</taxon>
        <taxon>Kitasatosporales</taxon>
        <taxon>Streptomycetaceae</taxon>
        <taxon>Streptomyces</taxon>
    </lineage>
</organism>
<feature type="domain" description="HNH nuclease" evidence="1">
    <location>
        <begin position="213"/>
        <end position="262"/>
    </location>
</feature>
<proteinExistence type="predicted"/>
<protein>
    <recommendedName>
        <fullName evidence="1">HNH nuclease domain-containing protein</fullName>
    </recommendedName>
</protein>
<dbReference type="InterPro" id="IPR003615">
    <property type="entry name" value="HNH_nuc"/>
</dbReference>
<dbReference type="Proteomes" id="UP001500460">
    <property type="component" value="Unassembled WGS sequence"/>
</dbReference>
<evidence type="ECO:0000259" key="1">
    <source>
        <dbReference type="Pfam" id="PF13391"/>
    </source>
</evidence>
<dbReference type="Pfam" id="PF13391">
    <property type="entry name" value="HNH_2"/>
    <property type="match status" value="1"/>
</dbReference>